<dbReference type="InterPro" id="IPR051673">
    <property type="entry name" value="SSDNA_exonuclease_RecJ"/>
</dbReference>
<evidence type="ECO:0000259" key="1">
    <source>
        <dbReference type="Pfam" id="PF01368"/>
    </source>
</evidence>
<dbReference type="InterPro" id="IPR053584">
    <property type="entry name" value="RecJ_exonuclease"/>
</dbReference>
<evidence type="ECO:0000313" key="3">
    <source>
        <dbReference type="EMBL" id="HIP17695.1"/>
    </source>
</evidence>
<name>A0A832YXW0_9EURY</name>
<comment type="caution">
    <text evidence="3">The sequence shown here is derived from an EMBL/GenBank/DDBJ whole genome shotgun (WGS) entry which is preliminary data.</text>
</comment>
<sequence>MELLNLRRAVKTLRKNKNSNILIYTHIDADGINSRVILEELFNRLNINGEFRFLKQLTVNSIEDIPFKDYELIIFADLGSGQINLLKEKMKEYNILNSKNHNIIILDHHIPSKEKVPENVINVNPWNNNIDGGKNICGAGVSYLFAKMCNPRNIDLAKYAILGAVGDIQNLEGSLGGINKKILEDAKDAGDILAFPDLQFYGKHTRPLFASIKYFTDVRTDLMNNDSRIINFINNINKKYNLEIVPKEYLHELSFNEKRVLGSEFLSKCNRYVPINWTKFLPKVIFGESYEFKREDIKTPFRNLEEFSTCINACSRYGDYETPLNILRGNRDKYYDRMMSRLRAHKRNISKALQYIRDNVEIVQRDRFQYFETDSKIINESILGIVAGMCYSIEEVDWKKPIFAITENDSGYKVSARCPKLLSFAEDINLADAISYASIKVGGSGGGHKFACGAFIPDKKNFIDYIENRLKG</sequence>
<dbReference type="SUPFAM" id="SSF64182">
    <property type="entry name" value="DHH phosphoesterases"/>
    <property type="match status" value="1"/>
</dbReference>
<dbReference type="Pfam" id="PF01368">
    <property type="entry name" value="DHH"/>
    <property type="match status" value="1"/>
</dbReference>
<dbReference type="InterPro" id="IPR038763">
    <property type="entry name" value="DHH_sf"/>
</dbReference>
<dbReference type="NCBIfam" id="NF040701">
    <property type="entry name" value="RecJ_Meth"/>
    <property type="match status" value="1"/>
</dbReference>
<feature type="domain" description="DDH" evidence="1">
    <location>
        <begin position="20"/>
        <end position="150"/>
    </location>
</feature>
<dbReference type="PANTHER" id="PTHR30255">
    <property type="entry name" value="SINGLE-STRANDED-DNA-SPECIFIC EXONUCLEASE RECJ"/>
    <property type="match status" value="1"/>
</dbReference>
<proteinExistence type="predicted"/>
<evidence type="ECO:0000313" key="4">
    <source>
        <dbReference type="Proteomes" id="UP000605144"/>
    </source>
</evidence>
<dbReference type="EMBL" id="DQSV01000099">
    <property type="protein sequence ID" value="HIP17695.1"/>
    <property type="molecule type" value="Genomic_DNA"/>
</dbReference>
<evidence type="ECO:0000259" key="2">
    <source>
        <dbReference type="Pfam" id="PF02272"/>
    </source>
</evidence>
<dbReference type="Pfam" id="PF02272">
    <property type="entry name" value="DHHA1"/>
    <property type="match status" value="1"/>
</dbReference>
<protein>
    <submittedName>
        <fullName evidence="3">DHH family phosphoesterase</fullName>
    </submittedName>
</protein>
<dbReference type="AlphaFoldDB" id="A0A832YXW0"/>
<dbReference type="InterPro" id="IPR003156">
    <property type="entry name" value="DHHA1_dom"/>
</dbReference>
<dbReference type="PANTHER" id="PTHR30255:SF3">
    <property type="entry name" value="SINGLE-STRANDED-DNA-SPECIFIC EXONUCLEASE RECJ"/>
    <property type="match status" value="1"/>
</dbReference>
<feature type="domain" description="DHHA1" evidence="2">
    <location>
        <begin position="376"/>
        <end position="468"/>
    </location>
</feature>
<gene>
    <name evidence="3" type="ORF">EYG76_05320</name>
</gene>
<accession>A0A832YXW0</accession>
<dbReference type="GO" id="GO:0003676">
    <property type="term" value="F:nucleic acid binding"/>
    <property type="evidence" value="ECO:0007669"/>
    <property type="project" value="InterPro"/>
</dbReference>
<dbReference type="InterPro" id="IPR001667">
    <property type="entry name" value="DDH_dom"/>
</dbReference>
<organism evidence="3 4">
    <name type="scientific">Methanothermococcus okinawensis</name>
    <dbReference type="NCBI Taxonomy" id="155863"/>
    <lineage>
        <taxon>Archaea</taxon>
        <taxon>Methanobacteriati</taxon>
        <taxon>Methanobacteriota</taxon>
        <taxon>Methanomada group</taxon>
        <taxon>Methanococci</taxon>
        <taxon>Methanococcales</taxon>
        <taxon>Methanococcaceae</taxon>
        <taxon>Methanothermococcus</taxon>
    </lineage>
</organism>
<dbReference type="Gene3D" id="3.90.1640.30">
    <property type="match status" value="1"/>
</dbReference>
<dbReference type="Gene3D" id="3.10.310.30">
    <property type="match status" value="1"/>
</dbReference>
<dbReference type="GO" id="GO:0004527">
    <property type="term" value="F:exonuclease activity"/>
    <property type="evidence" value="ECO:0007669"/>
    <property type="project" value="UniProtKB-KW"/>
</dbReference>
<dbReference type="Proteomes" id="UP000605144">
    <property type="component" value="Unassembled WGS sequence"/>
</dbReference>
<reference evidence="3" key="1">
    <citation type="journal article" date="2020" name="ISME J.">
        <title>Gammaproteobacteria mediating utilization of methyl-, sulfur- and petroleum organic compounds in deep ocean hydrothermal plumes.</title>
        <authorList>
            <person name="Zhou Z."/>
            <person name="Liu Y."/>
            <person name="Pan J."/>
            <person name="Cron B.R."/>
            <person name="Toner B.M."/>
            <person name="Anantharaman K."/>
            <person name="Breier J.A."/>
            <person name="Dick G.J."/>
            <person name="Li M."/>
        </authorList>
    </citation>
    <scope>NUCLEOTIDE SEQUENCE</scope>
    <source>
        <strain evidence="3">SZUA-1385</strain>
    </source>
</reference>